<name>A0A4Y8SBE2_9SPHI</name>
<evidence type="ECO:0000313" key="3">
    <source>
        <dbReference type="Proteomes" id="UP000297540"/>
    </source>
</evidence>
<dbReference type="Proteomes" id="UP000297540">
    <property type="component" value="Unassembled WGS sequence"/>
</dbReference>
<dbReference type="EMBL" id="SOZE01000018">
    <property type="protein sequence ID" value="TFF35907.1"/>
    <property type="molecule type" value="Genomic_DNA"/>
</dbReference>
<proteinExistence type="predicted"/>
<reference evidence="2 3" key="1">
    <citation type="journal article" date="2017" name="Int. J. Syst. Evol. Microbiol.">
        <title>Mucilaginibacterpsychrotolerans sp. nov., isolated from peatlands.</title>
        <authorList>
            <person name="Deng Y."/>
            <person name="Shen L."/>
            <person name="Xu B."/>
            <person name="Liu Y."/>
            <person name="Gu Z."/>
            <person name="Liu H."/>
            <person name="Zhou Y."/>
        </authorList>
    </citation>
    <scope>NUCLEOTIDE SEQUENCE [LARGE SCALE GENOMIC DNA]</scope>
    <source>
        <strain evidence="2 3">NH7-4</strain>
    </source>
</reference>
<dbReference type="AlphaFoldDB" id="A0A4Y8SBE2"/>
<organism evidence="2 3">
    <name type="scientific">Mucilaginibacter psychrotolerans</name>
    <dbReference type="NCBI Taxonomy" id="1524096"/>
    <lineage>
        <taxon>Bacteria</taxon>
        <taxon>Pseudomonadati</taxon>
        <taxon>Bacteroidota</taxon>
        <taxon>Sphingobacteriia</taxon>
        <taxon>Sphingobacteriales</taxon>
        <taxon>Sphingobacteriaceae</taxon>
        <taxon>Mucilaginibacter</taxon>
    </lineage>
</organism>
<evidence type="ECO:0000313" key="2">
    <source>
        <dbReference type="EMBL" id="TFF35907.1"/>
    </source>
</evidence>
<sequence length="151" mass="17000">MIVYRITREKYARDLSGKGGLLSIARWHKHIPVIYASVNSSTSILEKLVHLQTGEIHNDLVTVSIIIPDDASSERIEIAQLPLNWRKYPAPAILQRIGNAWLKSKGALLLYIPSAIDPLAKNVLINPMHREAASLQIGDVQPFRFDMRLVK</sequence>
<dbReference type="Pfam" id="PF08808">
    <property type="entry name" value="RES"/>
    <property type="match status" value="1"/>
</dbReference>
<dbReference type="InterPro" id="IPR014914">
    <property type="entry name" value="RES_dom"/>
</dbReference>
<gene>
    <name evidence="2" type="ORF">E2R66_16960</name>
</gene>
<keyword evidence="3" id="KW-1185">Reference proteome</keyword>
<comment type="caution">
    <text evidence="2">The sequence shown here is derived from an EMBL/GenBank/DDBJ whole genome shotgun (WGS) entry which is preliminary data.</text>
</comment>
<feature type="domain" description="RES" evidence="1">
    <location>
        <begin position="14"/>
        <end position="139"/>
    </location>
</feature>
<dbReference type="SMART" id="SM00953">
    <property type="entry name" value="RES"/>
    <property type="match status" value="1"/>
</dbReference>
<evidence type="ECO:0000259" key="1">
    <source>
        <dbReference type="SMART" id="SM00953"/>
    </source>
</evidence>
<protein>
    <submittedName>
        <fullName evidence="2">RES domain-containing protein</fullName>
    </submittedName>
</protein>
<accession>A0A4Y8SBE2</accession>